<evidence type="ECO:0000313" key="3">
    <source>
        <dbReference type="EMBL" id="OJD29608.1"/>
    </source>
</evidence>
<sequence>MPPTPAANDNDNDITIHTSTLFDPKQKRFLTNTTLTVSPTTGLITSIHPTPSPPPPSTGHTIDLRSHQNQQPLTILPGLVDAHTHIFLHPYAEAAALVQKRDESAAERILRAANHARAGLLAGYTTYRDLGSEGMGDADARVRDAVARGIVAGGPRMFVATRALAGTGGYEVRSENAAGDGCCGGGGGGVTLPAGGEAVDGVLECRKAVRRRIAAGADVVKFYADYRRRMMRWPPAQQHPYVAGVLCPPEVPNPDVMVLDEEEMDAIVREARLAKCPVAAHCGSVEAGLAAVRAGATTVEHGYFASEELFEEMVKRKTIFVPTLAVCERLHQHRFGEILANAGLAYKMGVRFAAGGDTGTFPHGENVREVELMIEAGMPLEDALESCTVGGWEACGGDWCGVKFGWFEPGCRADIIALEGDPREDLGALRRVSFVMKDGKVWKKDGEAVGMI</sequence>
<proteinExistence type="predicted"/>
<dbReference type="Pfam" id="PF01979">
    <property type="entry name" value="Amidohydro_1"/>
    <property type="match status" value="1"/>
</dbReference>
<evidence type="ECO:0000259" key="2">
    <source>
        <dbReference type="Pfam" id="PF01979"/>
    </source>
</evidence>
<evidence type="ECO:0000313" key="4">
    <source>
        <dbReference type="Proteomes" id="UP000183809"/>
    </source>
</evidence>
<dbReference type="EMBL" id="MNUE01000076">
    <property type="protein sequence ID" value="OJD29608.1"/>
    <property type="molecule type" value="Genomic_DNA"/>
</dbReference>
<dbReference type="InterPro" id="IPR057744">
    <property type="entry name" value="OTAase-like"/>
</dbReference>
<dbReference type="GeneID" id="31019268"/>
<evidence type="ECO:0000256" key="1">
    <source>
        <dbReference type="SAM" id="MobiDB-lite"/>
    </source>
</evidence>
<dbReference type="PANTHER" id="PTHR43135:SF3">
    <property type="entry name" value="ALPHA-D-RIBOSE 1-METHYLPHOSPHONATE 5-TRIPHOSPHATE DIPHOSPHATASE"/>
    <property type="match status" value="1"/>
</dbReference>
<keyword evidence="4" id="KW-1185">Reference proteome</keyword>
<dbReference type="AlphaFoldDB" id="A0A1J9QM97"/>
<dbReference type="CDD" id="cd01299">
    <property type="entry name" value="Met_dep_hydrolase_A"/>
    <property type="match status" value="1"/>
</dbReference>
<name>A0A1J9QM97_9PEZI</name>
<accession>A0A1J9QM97</accession>
<keyword evidence="3" id="KW-0378">Hydrolase</keyword>
<feature type="domain" description="Amidohydrolase-related" evidence="2">
    <location>
        <begin position="74"/>
        <end position="441"/>
    </location>
</feature>
<dbReference type="OrthoDB" id="5595695at2759"/>
<dbReference type="Proteomes" id="UP000183809">
    <property type="component" value="Unassembled WGS sequence"/>
</dbReference>
<dbReference type="RefSeq" id="XP_020125868.1">
    <property type="nucleotide sequence ID" value="XM_020279006.1"/>
</dbReference>
<dbReference type="PANTHER" id="PTHR43135">
    <property type="entry name" value="ALPHA-D-RIBOSE 1-METHYLPHOSPHONATE 5-TRIPHOSPHATE DIPHOSPHATASE"/>
    <property type="match status" value="1"/>
</dbReference>
<dbReference type="InterPro" id="IPR006680">
    <property type="entry name" value="Amidohydro-rel"/>
</dbReference>
<dbReference type="Gene3D" id="2.30.40.10">
    <property type="entry name" value="Urease, subunit C, domain 1"/>
    <property type="match status" value="1"/>
</dbReference>
<dbReference type="Gene3D" id="3.20.20.140">
    <property type="entry name" value="Metal-dependent hydrolases"/>
    <property type="match status" value="1"/>
</dbReference>
<dbReference type="GO" id="GO:0016810">
    <property type="term" value="F:hydrolase activity, acting on carbon-nitrogen (but not peptide) bonds"/>
    <property type="evidence" value="ECO:0007669"/>
    <property type="project" value="InterPro"/>
</dbReference>
<dbReference type="STRING" id="236234.A0A1J9QM97"/>
<gene>
    <name evidence="3" type="ORF">BKCO1_7600041</name>
</gene>
<dbReference type="SUPFAM" id="SSF51338">
    <property type="entry name" value="Composite domain of metallo-dependent hydrolases"/>
    <property type="match status" value="1"/>
</dbReference>
<dbReference type="SUPFAM" id="SSF51556">
    <property type="entry name" value="Metallo-dependent hydrolases"/>
    <property type="match status" value="1"/>
</dbReference>
<reference evidence="3 4" key="1">
    <citation type="submission" date="2016-10" db="EMBL/GenBank/DDBJ databases">
        <title>Proteomics and genomics reveal pathogen-plant mechanisms compatible with a hemibiotrophic lifestyle of Diplodia corticola.</title>
        <authorList>
            <person name="Fernandes I."/>
            <person name="De Jonge R."/>
            <person name="Van De Peer Y."/>
            <person name="Devreese B."/>
            <person name="Alves A."/>
            <person name="Esteves A.C."/>
        </authorList>
    </citation>
    <scope>NUCLEOTIDE SEQUENCE [LARGE SCALE GENOMIC DNA]</scope>
    <source>
        <strain evidence="3 4">CBS 112549</strain>
    </source>
</reference>
<protein>
    <submittedName>
        <fullName evidence="3">Amidohydrolase domain containing protein</fullName>
    </submittedName>
</protein>
<dbReference type="InterPro" id="IPR051781">
    <property type="entry name" value="Metallo-dep_Hydrolase"/>
</dbReference>
<dbReference type="InterPro" id="IPR032466">
    <property type="entry name" value="Metal_Hydrolase"/>
</dbReference>
<feature type="region of interest" description="Disordered" evidence="1">
    <location>
        <begin position="41"/>
        <end position="64"/>
    </location>
</feature>
<dbReference type="InterPro" id="IPR011059">
    <property type="entry name" value="Metal-dep_hydrolase_composite"/>
</dbReference>
<organism evidence="3 4">
    <name type="scientific">Diplodia corticola</name>
    <dbReference type="NCBI Taxonomy" id="236234"/>
    <lineage>
        <taxon>Eukaryota</taxon>
        <taxon>Fungi</taxon>
        <taxon>Dikarya</taxon>
        <taxon>Ascomycota</taxon>
        <taxon>Pezizomycotina</taxon>
        <taxon>Dothideomycetes</taxon>
        <taxon>Dothideomycetes incertae sedis</taxon>
        <taxon>Botryosphaeriales</taxon>
        <taxon>Botryosphaeriaceae</taxon>
        <taxon>Diplodia</taxon>
    </lineage>
</organism>
<comment type="caution">
    <text evidence="3">The sequence shown here is derived from an EMBL/GenBank/DDBJ whole genome shotgun (WGS) entry which is preliminary data.</text>
</comment>